<name>A0ABN6SAD6_9BIFI</name>
<keyword evidence="2" id="KW-1185">Reference proteome</keyword>
<evidence type="ECO:0000313" key="2">
    <source>
        <dbReference type="Proteomes" id="UP001321766"/>
    </source>
</evidence>
<accession>A0ABN6SAD6</accession>
<protein>
    <submittedName>
        <fullName evidence="1">Uncharacterized protein</fullName>
    </submittedName>
</protein>
<dbReference type="Proteomes" id="UP001321766">
    <property type="component" value="Chromosome"/>
</dbReference>
<organism evidence="1 2">
    <name type="scientific">Bombiscardovia nodaiensis</name>
    <dbReference type="NCBI Taxonomy" id="2932181"/>
    <lineage>
        <taxon>Bacteria</taxon>
        <taxon>Bacillati</taxon>
        <taxon>Actinomycetota</taxon>
        <taxon>Actinomycetes</taxon>
        <taxon>Bifidobacteriales</taxon>
        <taxon>Bifidobacteriaceae</taxon>
        <taxon>Bombiscardovia</taxon>
    </lineage>
</organism>
<dbReference type="EMBL" id="AP026798">
    <property type="protein sequence ID" value="BDR52373.1"/>
    <property type="molecule type" value="Genomic_DNA"/>
</dbReference>
<reference evidence="1 2" key="1">
    <citation type="journal article" date="2023" name="Microbiol. Spectr.">
        <title>Symbiosis of Carpenter Bees with Uncharacterized Lactic Acid Bacteria Showing NAD Auxotrophy.</title>
        <authorList>
            <person name="Kawasaki S."/>
            <person name="Ozawa K."/>
            <person name="Mori T."/>
            <person name="Yamamoto A."/>
            <person name="Ito M."/>
            <person name="Ohkuma M."/>
            <person name="Sakamoto M."/>
            <person name="Matsutani M."/>
        </authorList>
    </citation>
    <scope>NUCLEOTIDE SEQUENCE [LARGE SCALE GENOMIC DNA]</scope>
    <source>
        <strain evidence="1 2">Kim37-2</strain>
    </source>
</reference>
<evidence type="ECO:0000313" key="1">
    <source>
        <dbReference type="EMBL" id="BDR52373.1"/>
    </source>
</evidence>
<proteinExistence type="predicted"/>
<gene>
    <name evidence="1" type="ORF">KIM372_02800</name>
</gene>
<sequence length="72" mass="8267">MRNMVGVRLASIGKRVSSHVAKADMLVYSGRRQAAPRLYSLFVNHRALQQYGIVSKDKLKEKVHYHNVNPQF</sequence>